<gene>
    <name evidence="1" type="ORF">EYC98_20790</name>
</gene>
<proteinExistence type="predicted"/>
<evidence type="ECO:0000313" key="2">
    <source>
        <dbReference type="Proteomes" id="UP001143362"/>
    </source>
</evidence>
<organism evidence="1 2">
    <name type="scientific">Candidatus Litorirhabdus singularis</name>
    <dbReference type="NCBI Taxonomy" id="2518993"/>
    <lineage>
        <taxon>Bacteria</taxon>
        <taxon>Pseudomonadati</taxon>
        <taxon>Pseudomonadota</taxon>
        <taxon>Gammaproteobacteria</taxon>
        <taxon>Cellvibrionales</taxon>
        <taxon>Halieaceae</taxon>
        <taxon>Candidatus Litorirhabdus</taxon>
    </lineage>
</organism>
<sequence length="324" mass="37836">MTNPRVYIHIGMNKTASSTLQSWLNSQGALLKERGLLYPDFYRHGDAHYPFSSTFNFGPFDYENRQQKKSELKDLLCKEIRQGRYNKIVWSSEYFINDNDVAELKCFFEDYECKVVIYLRRHDFWWQSRYAQALKFPGRKPYARGLEAFIQYVEQADHYSRYADIIDRWEHVFGRENILVRPLEKEQNRGGVVADFLQTIEFEPAGINTEAVSENRALSNQACYILDLARSGVLTESEYVKLSYYLQANDPFTDRTPLLSPEQRLNIVQRCQAAQYSYIAKKYLGRKNGELFYAPIPDLSQDWVSPAPPSEAEIQSIFLQAQMA</sequence>
<name>A0ABT3TLU4_9GAMM</name>
<dbReference type="EMBL" id="SHNN01000006">
    <property type="protein sequence ID" value="MCX2983306.1"/>
    <property type="molecule type" value="Genomic_DNA"/>
</dbReference>
<accession>A0ABT3TLU4</accession>
<dbReference type="Gene3D" id="3.40.50.300">
    <property type="entry name" value="P-loop containing nucleotide triphosphate hydrolases"/>
    <property type="match status" value="1"/>
</dbReference>
<protein>
    <recommendedName>
        <fullName evidence="3">Sulfotransferase family protein</fullName>
    </recommendedName>
</protein>
<dbReference type="RefSeq" id="WP_279247340.1">
    <property type="nucleotide sequence ID" value="NZ_SHNN01000006.1"/>
</dbReference>
<keyword evidence="2" id="KW-1185">Reference proteome</keyword>
<reference evidence="1" key="1">
    <citation type="submission" date="2019-02" db="EMBL/GenBank/DDBJ databases">
        <authorList>
            <person name="Li S.-H."/>
        </authorList>
    </citation>
    <scope>NUCLEOTIDE SEQUENCE</scope>
    <source>
        <strain evidence="1">IMCC14734</strain>
    </source>
</reference>
<comment type="caution">
    <text evidence="1">The sequence shown here is derived from an EMBL/GenBank/DDBJ whole genome shotgun (WGS) entry which is preliminary data.</text>
</comment>
<dbReference type="InterPro" id="IPR027417">
    <property type="entry name" value="P-loop_NTPase"/>
</dbReference>
<evidence type="ECO:0000313" key="1">
    <source>
        <dbReference type="EMBL" id="MCX2983306.1"/>
    </source>
</evidence>
<dbReference type="SUPFAM" id="SSF52540">
    <property type="entry name" value="P-loop containing nucleoside triphosphate hydrolases"/>
    <property type="match status" value="1"/>
</dbReference>
<dbReference type="Proteomes" id="UP001143362">
    <property type="component" value="Unassembled WGS sequence"/>
</dbReference>
<evidence type="ECO:0008006" key="3">
    <source>
        <dbReference type="Google" id="ProtNLM"/>
    </source>
</evidence>